<organism evidence="4 5">
    <name type="scientific">Enterococcus faecium EnGen0192</name>
    <dbReference type="NCBI Taxonomy" id="1157487"/>
    <lineage>
        <taxon>Bacteria</taxon>
        <taxon>Bacillati</taxon>
        <taxon>Bacillota</taxon>
        <taxon>Bacilli</taxon>
        <taxon>Lactobacillales</taxon>
        <taxon>Enterococcaceae</taxon>
        <taxon>Enterococcus</taxon>
    </lineage>
</organism>
<dbReference type="AlphaFoldDB" id="A0A829FEQ2"/>
<dbReference type="Proteomes" id="UP000013897">
    <property type="component" value="Unassembled WGS sequence"/>
</dbReference>
<evidence type="ECO:0000259" key="3">
    <source>
        <dbReference type="Pfam" id="PF02397"/>
    </source>
</evidence>
<evidence type="ECO:0000256" key="2">
    <source>
        <dbReference type="SAM" id="Phobius"/>
    </source>
</evidence>
<feature type="domain" description="Bacterial sugar transferase" evidence="3">
    <location>
        <begin position="32"/>
        <end position="101"/>
    </location>
</feature>
<accession>A0A829FEQ2</accession>
<sequence>MIGTEEKKGTQKEVTIDRKANLKSHRLYWIGRRAQDIFFSALALIALSPVMLVTALAVVVDDPGGSPIFAQERVGRNGKLVKFYKFRSMCVDAEAKLEHYWYRIRWMVRSLRLRKIRESQELVSSSERQVSMSCTALEHSQGRYEYCWPKTCVAERG</sequence>
<comment type="caution">
    <text evidence="4">The sequence shown here is derived from an EMBL/GenBank/DDBJ whole genome shotgun (WGS) entry which is preliminary data.</text>
</comment>
<keyword evidence="2" id="KW-1133">Transmembrane helix</keyword>
<evidence type="ECO:0000256" key="1">
    <source>
        <dbReference type="ARBA" id="ARBA00006464"/>
    </source>
</evidence>
<evidence type="ECO:0000313" key="4">
    <source>
        <dbReference type="EMBL" id="EOM25351.1"/>
    </source>
</evidence>
<keyword evidence="4" id="KW-0808">Transferase</keyword>
<proteinExistence type="inferred from homology"/>
<evidence type="ECO:0000313" key="5">
    <source>
        <dbReference type="Proteomes" id="UP000013897"/>
    </source>
</evidence>
<feature type="transmembrane region" description="Helical" evidence="2">
    <location>
        <begin position="37"/>
        <end position="60"/>
    </location>
</feature>
<gene>
    <name evidence="4" type="ORF">SSM_01236</name>
</gene>
<name>A0A829FEQ2_ENTFC</name>
<comment type="similarity">
    <text evidence="1">Belongs to the bacterial sugar transferase family.</text>
</comment>
<keyword evidence="2" id="KW-0472">Membrane</keyword>
<keyword evidence="2" id="KW-0812">Transmembrane</keyword>
<dbReference type="PANTHER" id="PTHR30576">
    <property type="entry name" value="COLANIC BIOSYNTHESIS UDP-GLUCOSE LIPID CARRIER TRANSFERASE"/>
    <property type="match status" value="1"/>
</dbReference>
<dbReference type="Pfam" id="PF02397">
    <property type="entry name" value="Bac_transf"/>
    <property type="match status" value="1"/>
</dbReference>
<dbReference type="EMBL" id="AITY01000024">
    <property type="protein sequence ID" value="EOM25351.1"/>
    <property type="molecule type" value="Genomic_DNA"/>
</dbReference>
<dbReference type="GO" id="GO:0016780">
    <property type="term" value="F:phosphotransferase activity, for other substituted phosphate groups"/>
    <property type="evidence" value="ECO:0007669"/>
    <property type="project" value="TreeGrafter"/>
</dbReference>
<dbReference type="InterPro" id="IPR003362">
    <property type="entry name" value="Bact_transf"/>
</dbReference>
<dbReference type="PANTHER" id="PTHR30576:SF0">
    <property type="entry name" value="UNDECAPRENYL-PHOSPHATE N-ACETYLGALACTOSAMINYL 1-PHOSPHATE TRANSFERASE-RELATED"/>
    <property type="match status" value="1"/>
</dbReference>
<reference evidence="4 5" key="1">
    <citation type="submission" date="2013-02" db="EMBL/GenBank/DDBJ databases">
        <title>The Genome Sequence of Enterococcus faecium HM1072.</title>
        <authorList>
            <consortium name="The Broad Institute Genome Sequencing Platform"/>
            <consortium name="The Broad Institute Genome Sequencing Center for Infectious Disease"/>
            <person name="Earl A.M."/>
            <person name="Gilmore M.S."/>
            <person name="Lebreton F."/>
            <person name="Courvalin P."/>
            <person name="Walker B."/>
            <person name="Young S.K."/>
            <person name="Zeng Q."/>
            <person name="Gargeya S."/>
            <person name="Fitzgerald M."/>
            <person name="Haas B."/>
            <person name="Abouelleil A."/>
            <person name="Alvarado L."/>
            <person name="Arachchi H.M."/>
            <person name="Berlin A.M."/>
            <person name="Chapman S.B."/>
            <person name="Dewar J."/>
            <person name="Goldberg J."/>
            <person name="Griggs A."/>
            <person name="Gujja S."/>
            <person name="Hansen M."/>
            <person name="Howarth C."/>
            <person name="Imamovic A."/>
            <person name="Larimer J."/>
            <person name="McCowan C."/>
            <person name="Murphy C."/>
            <person name="Neiman D."/>
            <person name="Pearson M."/>
            <person name="Priest M."/>
            <person name="Roberts A."/>
            <person name="Saif S."/>
            <person name="Shea T."/>
            <person name="Sisk P."/>
            <person name="Sykes S."/>
            <person name="Wortman J."/>
            <person name="Nusbaum C."/>
            <person name="Birren B."/>
        </authorList>
    </citation>
    <scope>NUCLEOTIDE SEQUENCE [LARGE SCALE GENOMIC DNA]</scope>
    <source>
        <strain evidence="4 5">HM1072</strain>
    </source>
</reference>
<protein>
    <submittedName>
        <fullName evidence="4">Undecaprenyl-phosphate galactose phosphotransferase</fullName>
    </submittedName>
</protein>